<reference evidence="2" key="1">
    <citation type="submission" date="2022-12" db="EMBL/GenBank/DDBJ databases">
        <authorList>
            <person name="Petersen C."/>
        </authorList>
    </citation>
    <scope>NUCLEOTIDE SEQUENCE</scope>
    <source>
        <strain evidence="2">IBT 21472</strain>
    </source>
</reference>
<organism evidence="2 4">
    <name type="scientific">Penicillium atrosanguineum</name>
    <dbReference type="NCBI Taxonomy" id="1132637"/>
    <lineage>
        <taxon>Eukaryota</taxon>
        <taxon>Fungi</taxon>
        <taxon>Dikarya</taxon>
        <taxon>Ascomycota</taxon>
        <taxon>Pezizomycotina</taxon>
        <taxon>Eurotiomycetes</taxon>
        <taxon>Eurotiomycetidae</taxon>
        <taxon>Eurotiales</taxon>
        <taxon>Aspergillaceae</taxon>
        <taxon>Penicillium</taxon>
    </lineage>
</organism>
<dbReference type="AlphaFoldDB" id="A0A9W9U4F2"/>
<evidence type="ECO:0000313" key="3">
    <source>
        <dbReference type="EMBL" id="KAJ5311874.1"/>
    </source>
</evidence>
<evidence type="ECO:0000313" key="4">
    <source>
        <dbReference type="Proteomes" id="UP001147746"/>
    </source>
</evidence>
<protein>
    <submittedName>
        <fullName evidence="2">Uncharacterized protein</fullName>
    </submittedName>
</protein>
<dbReference type="EMBL" id="JAPZBO010000007">
    <property type="protein sequence ID" value="KAJ5310944.1"/>
    <property type="molecule type" value="Genomic_DNA"/>
</dbReference>
<comment type="caution">
    <text evidence="2">The sequence shown here is derived from an EMBL/GenBank/DDBJ whole genome shotgun (WGS) entry which is preliminary data.</text>
</comment>
<dbReference type="Proteomes" id="UP001147746">
    <property type="component" value="Unassembled WGS sequence"/>
</dbReference>
<dbReference type="EMBL" id="JAPZBO010000007">
    <property type="protein sequence ID" value="KAJ5310945.1"/>
    <property type="molecule type" value="Genomic_DNA"/>
</dbReference>
<gene>
    <name evidence="1" type="ORF">N7476_006804</name>
    <name evidence="2" type="ORF">N7476_006805</name>
    <name evidence="3" type="ORF">N7476_007734</name>
</gene>
<evidence type="ECO:0000313" key="1">
    <source>
        <dbReference type="EMBL" id="KAJ5310944.1"/>
    </source>
</evidence>
<sequence length="344" mass="38764">MDFVIELLNQEIQSSEYECALVCVLAVLGVGDHEGGRPWKDPNSYPPILSSVIKISRFVIVHKAYLLDPNARELFQGTQNRLDGEWMGPSPMEDPGYIFGDEGSPLVAFTPQTRQEPKTFREWIRIMTNKFMVHGTASPMEWMLDLRRYGLKVHYNTPSDGHISWEGHDQLSYKAMRFTMGAFRGFIHGLTANSRDPMGPHGGRFQPAQGGVEFLQDPRTSWPVNGAQWMSDRVRTERPLQQLFIHADEGRFSIDGIKRFFGFVADFKEKLAVVSHITSGQPARGPELLSIRHRNTAAGGQRNVFIEDGLVALVTRYHKGFYASGDAIPWGCEHPTTMPTLGFP</sequence>
<evidence type="ECO:0000313" key="2">
    <source>
        <dbReference type="EMBL" id="KAJ5310945.1"/>
    </source>
</evidence>
<proteinExistence type="predicted"/>
<dbReference type="EMBL" id="JAPZBO010000007">
    <property type="protein sequence ID" value="KAJ5311874.1"/>
    <property type="molecule type" value="Genomic_DNA"/>
</dbReference>
<reference evidence="2" key="2">
    <citation type="journal article" date="2023" name="IMA Fungus">
        <title>Comparative genomic study of the Penicillium genus elucidates a diverse pangenome and 15 lateral gene transfer events.</title>
        <authorList>
            <person name="Petersen C."/>
            <person name="Sorensen T."/>
            <person name="Nielsen M.R."/>
            <person name="Sondergaard T.E."/>
            <person name="Sorensen J.L."/>
            <person name="Fitzpatrick D.A."/>
            <person name="Frisvad J.C."/>
            <person name="Nielsen K.L."/>
        </authorList>
    </citation>
    <scope>NUCLEOTIDE SEQUENCE</scope>
    <source>
        <strain evidence="2">IBT 21472</strain>
    </source>
</reference>
<accession>A0A9W9U4F2</accession>
<keyword evidence="4" id="KW-1185">Reference proteome</keyword>
<name>A0A9W9U4F2_9EURO</name>